<dbReference type="PANTHER" id="PTHR12705">
    <property type="entry name" value="ORIGIN RECOGNITION COMPLEX SUBUNIT 5"/>
    <property type="match status" value="1"/>
</dbReference>
<keyword evidence="5" id="KW-0067">ATP-binding</keyword>
<dbReference type="AlphaFoldDB" id="A0A482VET4"/>
<dbReference type="Proteomes" id="UP000292052">
    <property type="component" value="Unassembled WGS sequence"/>
</dbReference>
<proteinExistence type="inferred from homology"/>
<evidence type="ECO:0000256" key="2">
    <source>
        <dbReference type="ARBA" id="ARBA00006269"/>
    </source>
</evidence>
<dbReference type="EMBL" id="QDEB01108752">
    <property type="protein sequence ID" value="RZB73482.1"/>
    <property type="molecule type" value="Genomic_DNA"/>
</dbReference>
<comment type="caution">
    <text evidence="11">The sequence shown here is derived from an EMBL/GenBank/DDBJ whole genome shotgun (WGS) entry which is preliminary data.</text>
</comment>
<name>A0A482VET4_ASBVE</name>
<feature type="domain" description="ORC5 lid" evidence="10">
    <location>
        <begin position="324"/>
        <end position="391"/>
    </location>
</feature>
<dbReference type="Pfam" id="PF21639">
    <property type="entry name" value="ORC5_lid"/>
    <property type="match status" value="1"/>
</dbReference>
<dbReference type="GO" id="GO:0005524">
    <property type="term" value="F:ATP binding"/>
    <property type="evidence" value="ECO:0007669"/>
    <property type="project" value="UniProtKB-KW"/>
</dbReference>
<dbReference type="InterPro" id="IPR041664">
    <property type="entry name" value="AAA_16"/>
</dbReference>
<dbReference type="Pfam" id="PF13191">
    <property type="entry name" value="AAA_16"/>
    <property type="match status" value="1"/>
</dbReference>
<keyword evidence="3" id="KW-0235">DNA replication</keyword>
<dbReference type="GO" id="GO:0006270">
    <property type="term" value="P:DNA replication initiation"/>
    <property type="evidence" value="ECO:0007669"/>
    <property type="project" value="TreeGrafter"/>
</dbReference>
<feature type="domain" description="Origin recognition complex subunit 5 C-terminal" evidence="9">
    <location>
        <begin position="411"/>
        <end position="544"/>
    </location>
</feature>
<evidence type="ECO:0000259" key="8">
    <source>
        <dbReference type="Pfam" id="PF13191"/>
    </source>
</evidence>
<dbReference type="InterPro" id="IPR047088">
    <property type="entry name" value="ORC5_C"/>
</dbReference>
<gene>
    <name evidence="11" type="ORF">BDFB_010706</name>
</gene>
<keyword evidence="4" id="KW-0547">Nucleotide-binding</keyword>
<evidence type="ECO:0000256" key="1">
    <source>
        <dbReference type="ARBA" id="ARBA00004123"/>
    </source>
</evidence>
<evidence type="ECO:0000256" key="7">
    <source>
        <dbReference type="ARBA" id="ARBA00069657"/>
    </source>
</evidence>
<evidence type="ECO:0000256" key="4">
    <source>
        <dbReference type="ARBA" id="ARBA00022741"/>
    </source>
</evidence>
<protein>
    <recommendedName>
        <fullName evidence="7">Origin recognition complex subunit 5</fullName>
    </recommendedName>
</protein>
<evidence type="ECO:0000313" key="12">
    <source>
        <dbReference type="Proteomes" id="UP000292052"/>
    </source>
</evidence>
<dbReference type="STRING" id="1661398.A0A482VET4"/>
<evidence type="ECO:0000313" key="11">
    <source>
        <dbReference type="EMBL" id="RZB73482.1"/>
    </source>
</evidence>
<accession>A0A482VET4</accession>
<dbReference type="InterPro" id="IPR027417">
    <property type="entry name" value="P-loop_NTPase"/>
</dbReference>
<evidence type="ECO:0000259" key="10">
    <source>
        <dbReference type="Pfam" id="PF21639"/>
    </source>
</evidence>
<dbReference type="OrthoDB" id="365981at2759"/>
<feature type="domain" description="Orc1-like AAA ATPase" evidence="8">
    <location>
        <begin position="126"/>
        <end position="261"/>
    </location>
</feature>
<keyword evidence="6" id="KW-0539">Nucleus</keyword>
<evidence type="ECO:0000256" key="5">
    <source>
        <dbReference type="ARBA" id="ARBA00022840"/>
    </source>
</evidence>
<keyword evidence="12" id="KW-1185">Reference proteome</keyword>
<evidence type="ECO:0000256" key="6">
    <source>
        <dbReference type="ARBA" id="ARBA00023242"/>
    </source>
</evidence>
<dbReference type="FunFam" id="3.40.50.300:FF:000673">
    <property type="entry name" value="Origin recognition complex subunit 5"/>
    <property type="match status" value="1"/>
</dbReference>
<dbReference type="PANTHER" id="PTHR12705:SF0">
    <property type="entry name" value="ORIGIN RECOGNITION COMPLEX SUBUNIT 5"/>
    <property type="match status" value="1"/>
</dbReference>
<organism evidence="11 12">
    <name type="scientific">Asbolus verrucosus</name>
    <name type="common">Desert ironclad beetle</name>
    <dbReference type="NCBI Taxonomy" id="1661398"/>
    <lineage>
        <taxon>Eukaryota</taxon>
        <taxon>Metazoa</taxon>
        <taxon>Ecdysozoa</taxon>
        <taxon>Arthropoda</taxon>
        <taxon>Hexapoda</taxon>
        <taxon>Insecta</taxon>
        <taxon>Pterygota</taxon>
        <taxon>Neoptera</taxon>
        <taxon>Endopterygota</taxon>
        <taxon>Coleoptera</taxon>
        <taxon>Polyphaga</taxon>
        <taxon>Cucujiformia</taxon>
        <taxon>Tenebrionidae</taxon>
        <taxon>Pimeliinae</taxon>
        <taxon>Asbolus</taxon>
    </lineage>
</organism>
<dbReference type="GO" id="GO:0005664">
    <property type="term" value="C:nuclear origin of replication recognition complex"/>
    <property type="evidence" value="ECO:0007669"/>
    <property type="project" value="TreeGrafter"/>
</dbReference>
<evidence type="ECO:0000256" key="3">
    <source>
        <dbReference type="ARBA" id="ARBA00022705"/>
    </source>
</evidence>
<evidence type="ECO:0000259" key="9">
    <source>
        <dbReference type="Pfam" id="PF14630"/>
    </source>
</evidence>
<reference evidence="11 12" key="1">
    <citation type="submission" date="2017-03" db="EMBL/GenBank/DDBJ databases">
        <title>Genome of the blue death feigning beetle - Asbolus verrucosus.</title>
        <authorList>
            <person name="Rider S.D."/>
        </authorList>
    </citation>
    <scope>NUCLEOTIDE SEQUENCE [LARGE SCALE GENOMIC DNA]</scope>
    <source>
        <strain evidence="11">Butters</strain>
        <tissue evidence="11">Head and leg muscle</tissue>
    </source>
</reference>
<comment type="subcellular location">
    <subcellularLocation>
        <location evidence="1">Nucleus</location>
    </subcellularLocation>
</comment>
<comment type="similarity">
    <text evidence="2">Belongs to the ORC5 family.</text>
</comment>
<dbReference type="InterPro" id="IPR048866">
    <property type="entry name" value="ORC5_lid"/>
</dbReference>
<sequence length="550" mass="62910">MWDERVFWSMVDVNGGISGTYRAKAVVLFEHKSRRQMIVSASTNLDCRRLEVTTASTRSLQAGRKSIGRSTQAPPTVTGAPILHNFFASFCNRTLTVPETTVYYVCSACFRLIAMTSTLSRLKATLPCRSAQIEQLYNLFGYKGEPFPDSIYISGGPSVGKSIVVTTVLQKLCVKYAVINLIECYTTKILFESILSKLCGLVDAKCDNMMDFIDNLQRNRSEIAGSVLIIDKAEKLRTMDFNLFPGFLKLRELTGIPISVIFLSEIILQKYYSKANIDEPIQITFRQYNKEELLEILSLDIDYARCLIMNNTPNGSFQFDLDFYQNYLNLFLSVFYRNCRDLSELRYIARTNFLNYCQPIINKENTIQDSMTLWRKIAPILKQALQNLYLRTANEQQTTPTKDNLAQSLELPFYAKYLLIAAYLASYNSTKDDKRLFMKYHGKKTKTTRDVNKKSKVSEQLNTLLGPKPFTFDRLLAIFYSILDDRVGFNNNLLVQVSSLVELQLLSSLSDSSNLDSPKYKCNVNFDFIQTVSKMVGFNIRKYLSDFSHL</sequence>
<dbReference type="Gene3D" id="3.40.50.300">
    <property type="entry name" value="P-loop containing nucleotide triphosphate hydrolases"/>
    <property type="match status" value="1"/>
</dbReference>
<dbReference type="GO" id="GO:0003688">
    <property type="term" value="F:DNA replication origin binding"/>
    <property type="evidence" value="ECO:0007669"/>
    <property type="project" value="TreeGrafter"/>
</dbReference>
<dbReference type="InterPro" id="IPR020796">
    <property type="entry name" value="ORC5"/>
</dbReference>
<dbReference type="SUPFAM" id="SSF52540">
    <property type="entry name" value="P-loop containing nucleoside triphosphate hydrolases"/>
    <property type="match status" value="1"/>
</dbReference>
<dbReference type="Pfam" id="PF14630">
    <property type="entry name" value="ORC5_C"/>
    <property type="match status" value="1"/>
</dbReference>